<evidence type="ECO:0000313" key="1">
    <source>
        <dbReference type="EMBL" id="KAK4546422.1"/>
    </source>
</evidence>
<protein>
    <submittedName>
        <fullName evidence="1">Uncharacterized protein</fullName>
    </submittedName>
</protein>
<organism evidence="1 2">
    <name type="scientific">Oleoguttula mirabilis</name>
    <dbReference type="NCBI Taxonomy" id="1507867"/>
    <lineage>
        <taxon>Eukaryota</taxon>
        <taxon>Fungi</taxon>
        <taxon>Dikarya</taxon>
        <taxon>Ascomycota</taxon>
        <taxon>Pezizomycotina</taxon>
        <taxon>Dothideomycetes</taxon>
        <taxon>Dothideomycetidae</taxon>
        <taxon>Mycosphaerellales</taxon>
        <taxon>Teratosphaeriaceae</taxon>
        <taxon>Oleoguttula</taxon>
    </lineage>
</organism>
<dbReference type="Proteomes" id="UP001324427">
    <property type="component" value="Unassembled WGS sequence"/>
</dbReference>
<accession>A0AAV9JPE5</accession>
<sequence>MSLPTSIGRSDFMAVRKAANAMPCYKNSHRHTQHSVVFDWLLQIGERNTSLLRRVEVDVGTWVSRLNLSWMGSPQLDSMLGELSAFFKRSNTSCMFAVTLDWTEKAGGGNLGTLHLPLLDFNEARDINSRTFKNEAERLKHAREGGQLGWRQAIYLKADLHH</sequence>
<dbReference type="EMBL" id="JAVFHQ010000015">
    <property type="protein sequence ID" value="KAK4546422.1"/>
    <property type="molecule type" value="Genomic_DNA"/>
</dbReference>
<keyword evidence="2" id="KW-1185">Reference proteome</keyword>
<comment type="caution">
    <text evidence="1">The sequence shown here is derived from an EMBL/GenBank/DDBJ whole genome shotgun (WGS) entry which is preliminary data.</text>
</comment>
<evidence type="ECO:0000313" key="2">
    <source>
        <dbReference type="Proteomes" id="UP001324427"/>
    </source>
</evidence>
<reference evidence="1 2" key="1">
    <citation type="submission" date="2021-11" db="EMBL/GenBank/DDBJ databases">
        <title>Black yeast isolated from Biological Soil Crust.</title>
        <authorList>
            <person name="Kurbessoian T."/>
        </authorList>
    </citation>
    <scope>NUCLEOTIDE SEQUENCE [LARGE SCALE GENOMIC DNA]</scope>
    <source>
        <strain evidence="1 2">CCFEE 5522</strain>
    </source>
</reference>
<dbReference type="AlphaFoldDB" id="A0AAV9JPE5"/>
<proteinExistence type="predicted"/>
<name>A0AAV9JPE5_9PEZI</name>
<gene>
    <name evidence="1" type="ORF">LTR36_002099</name>
</gene>